<keyword evidence="1" id="KW-1133">Transmembrane helix</keyword>
<gene>
    <name evidence="2" type="ORF">GLAREA_11887</name>
</gene>
<dbReference type="RefSeq" id="XP_008080860.1">
    <property type="nucleotide sequence ID" value="XM_008082669.1"/>
</dbReference>
<keyword evidence="3" id="KW-1185">Reference proteome</keyword>
<feature type="transmembrane region" description="Helical" evidence="1">
    <location>
        <begin position="75"/>
        <end position="98"/>
    </location>
</feature>
<dbReference type="OMA" id="ARWAYRM"/>
<reference evidence="2 3" key="1">
    <citation type="journal article" date="2013" name="BMC Genomics">
        <title>Genomics-driven discovery of the pneumocandin biosynthetic gene cluster in the fungus Glarea lozoyensis.</title>
        <authorList>
            <person name="Chen L."/>
            <person name="Yue Q."/>
            <person name="Zhang X."/>
            <person name="Xiang M."/>
            <person name="Wang C."/>
            <person name="Li S."/>
            <person name="Che Y."/>
            <person name="Ortiz-Lopez F.J."/>
            <person name="Bills G.F."/>
            <person name="Liu X."/>
            <person name="An Z."/>
        </authorList>
    </citation>
    <scope>NUCLEOTIDE SEQUENCE [LARGE SCALE GENOMIC DNA]</scope>
    <source>
        <strain evidence="3">ATCC 20868 / MF5171</strain>
    </source>
</reference>
<keyword evidence="1" id="KW-0812">Transmembrane</keyword>
<name>S3D1Z0_GLAL2</name>
<evidence type="ECO:0000313" key="3">
    <source>
        <dbReference type="Proteomes" id="UP000016922"/>
    </source>
</evidence>
<protein>
    <submittedName>
        <fullName evidence="2">Uncharacterized protein</fullName>
    </submittedName>
</protein>
<evidence type="ECO:0000313" key="2">
    <source>
        <dbReference type="EMBL" id="EPE31805.1"/>
    </source>
</evidence>
<dbReference type="GeneID" id="19470928"/>
<dbReference type="KEGG" id="glz:GLAREA_11887"/>
<dbReference type="HOGENOM" id="CLU_1441173_0_0_1"/>
<sequence>MGVQPPKSPSIVEKIYDTTIALANRVVSPETRAKSWENVSGFARENPLVFSFLALQILASTFPILLFLAFCAGAIAVAAISAVLFTLFWIGVALLVLLPTLFVTISLGCFAWAWALVSFVVARYVYRSVWGEEGSQALVRVKNGSAEVWEGKNEKVNEVVEKVKEVILSCEDVDCVGMMGGGMELGCG</sequence>
<dbReference type="OrthoDB" id="3928876at2759"/>
<dbReference type="AlphaFoldDB" id="S3D1Z0"/>
<dbReference type="STRING" id="1116229.S3D1Z0"/>
<feature type="transmembrane region" description="Helical" evidence="1">
    <location>
        <begin position="104"/>
        <end position="126"/>
    </location>
</feature>
<keyword evidence="1" id="KW-0472">Membrane</keyword>
<organism evidence="2 3">
    <name type="scientific">Glarea lozoyensis (strain ATCC 20868 / MF5171)</name>
    <dbReference type="NCBI Taxonomy" id="1116229"/>
    <lineage>
        <taxon>Eukaryota</taxon>
        <taxon>Fungi</taxon>
        <taxon>Dikarya</taxon>
        <taxon>Ascomycota</taxon>
        <taxon>Pezizomycotina</taxon>
        <taxon>Leotiomycetes</taxon>
        <taxon>Helotiales</taxon>
        <taxon>Helotiaceae</taxon>
        <taxon>Glarea</taxon>
    </lineage>
</organism>
<proteinExistence type="predicted"/>
<evidence type="ECO:0000256" key="1">
    <source>
        <dbReference type="SAM" id="Phobius"/>
    </source>
</evidence>
<feature type="transmembrane region" description="Helical" evidence="1">
    <location>
        <begin position="48"/>
        <end position="68"/>
    </location>
</feature>
<accession>S3D1Z0</accession>
<dbReference type="Pfam" id="PF16015">
    <property type="entry name" value="Promethin"/>
    <property type="match status" value="1"/>
</dbReference>
<dbReference type="eggNOG" id="KOG3975">
    <property type="taxonomic scope" value="Eukaryota"/>
</dbReference>
<dbReference type="Proteomes" id="UP000016922">
    <property type="component" value="Unassembled WGS sequence"/>
</dbReference>
<dbReference type="EMBL" id="KE145360">
    <property type="protein sequence ID" value="EPE31805.1"/>
    <property type="molecule type" value="Genomic_DNA"/>
</dbReference>